<feature type="disulfide bond" evidence="9">
    <location>
        <begin position="605"/>
        <end position="617"/>
    </location>
</feature>
<evidence type="ECO:0000256" key="5">
    <source>
        <dbReference type="ARBA" id="ARBA00023136"/>
    </source>
</evidence>
<dbReference type="PANTHER" id="PTHR22722:SF15">
    <property type="entry name" value="LOW-DENSITY LIPOPROTEIN RECEPTOR-RELATED"/>
    <property type="match status" value="1"/>
</dbReference>
<keyword evidence="7" id="KW-0675">Receptor</keyword>
<dbReference type="SMART" id="SM00409">
    <property type="entry name" value="IG"/>
    <property type="match status" value="1"/>
</dbReference>
<dbReference type="EMBL" id="JAWZYT010004658">
    <property type="protein sequence ID" value="KAK4293021.1"/>
    <property type="molecule type" value="Genomic_DNA"/>
</dbReference>
<dbReference type="InterPro" id="IPR003598">
    <property type="entry name" value="Ig_sub2"/>
</dbReference>
<dbReference type="Gene3D" id="2.60.40.10">
    <property type="entry name" value="Immunoglobulins"/>
    <property type="match status" value="1"/>
</dbReference>
<dbReference type="Pfam" id="PF00092">
    <property type="entry name" value="VWA"/>
    <property type="match status" value="1"/>
</dbReference>
<feature type="disulfide bond" evidence="9">
    <location>
        <begin position="415"/>
        <end position="430"/>
    </location>
</feature>
<dbReference type="Pfam" id="PF00057">
    <property type="entry name" value="Ldl_recept_a"/>
    <property type="match status" value="5"/>
</dbReference>
<comment type="caution">
    <text evidence="9">Lacks conserved residue(s) required for the propagation of feature annotation.</text>
</comment>
<organism evidence="14 15">
    <name type="scientific">Petrolisthes manimaculis</name>
    <dbReference type="NCBI Taxonomy" id="1843537"/>
    <lineage>
        <taxon>Eukaryota</taxon>
        <taxon>Metazoa</taxon>
        <taxon>Ecdysozoa</taxon>
        <taxon>Arthropoda</taxon>
        <taxon>Crustacea</taxon>
        <taxon>Multicrustacea</taxon>
        <taxon>Malacostraca</taxon>
        <taxon>Eumalacostraca</taxon>
        <taxon>Eucarida</taxon>
        <taxon>Decapoda</taxon>
        <taxon>Pleocyemata</taxon>
        <taxon>Anomura</taxon>
        <taxon>Galatheoidea</taxon>
        <taxon>Porcellanidae</taxon>
        <taxon>Petrolisthes</taxon>
    </lineage>
</organism>
<feature type="disulfide bond" evidence="9">
    <location>
        <begin position="612"/>
        <end position="630"/>
    </location>
</feature>
<feature type="disulfide bond" evidence="9">
    <location>
        <begin position="663"/>
        <end position="681"/>
    </location>
</feature>
<accession>A0AAE1NP55</accession>
<keyword evidence="3" id="KW-0677">Repeat</keyword>
<feature type="disulfide bond" evidence="9">
    <location>
        <begin position="542"/>
        <end position="557"/>
    </location>
</feature>
<gene>
    <name evidence="14" type="ORF">Pmani_034245</name>
</gene>
<dbReference type="PROSITE" id="PS50835">
    <property type="entry name" value="IG_LIKE"/>
    <property type="match status" value="1"/>
</dbReference>
<keyword evidence="6 9" id="KW-1015">Disulfide bond</keyword>
<dbReference type="SUPFAM" id="SSF57424">
    <property type="entry name" value="LDL receptor-like module"/>
    <property type="match status" value="4"/>
</dbReference>
<reference evidence="14" key="1">
    <citation type="submission" date="2023-11" db="EMBL/GenBank/DDBJ databases">
        <title>Genome assemblies of two species of porcelain crab, Petrolisthes cinctipes and Petrolisthes manimaculis (Anomura: Porcellanidae).</title>
        <authorList>
            <person name="Angst P."/>
        </authorList>
    </citation>
    <scope>NUCLEOTIDE SEQUENCE</scope>
    <source>
        <strain evidence="14">PB745_02</strain>
        <tissue evidence="14">Gill</tissue>
    </source>
</reference>
<dbReference type="InterPro" id="IPR036465">
    <property type="entry name" value="vWFA_dom_sf"/>
</dbReference>
<sequence length="890" mass="97797">MAGTRVYLLALVLYVNLISSHLTLAVILPPQIRSSVGQVMVDEGETGVVLECNLEIGDDPIRYRWLKNNQLVTGMLGYAYRRYKQVSLSLHEIEVQHAGEYTCEASNSAGVDTATITVNVASSDRHVVTNGGVPHTDETLTSIATSLSDVLAEGNCECDVMFLLHASNDAPSNTLPAQANLVHIIAETIVSESVRIGLMTYSDDVTLKLAFGRGTNKCSLRQAFRNLTQPLWSTRLEPVVRAVFKRFKKSKSACKVLFLPIFGSLGLEGADVIGAQQLKKLGVQVFVLEVTDSPLPNVREMVSKRGDGQPYHWHVPLKYWTTIVINMKYMSEEIVSCPPREEDLPGVCVGLYQECGSDVECLGAGLGYGCVNGTCRYLECNANPRAPGCCDPTSGMGQYWCGDVTGQCSGPNSICDGRIQCMNGADEDRCWDQKCPSDKIARCESSILCLGLMDLCNGEPECPEGEDEDPRFCRSFPCPTDRPFRCRSGKCIATESLCDGVFKDCDEGEDENLDYCNRVHRCPSTRPFKCDYGICITERMVCDRSFNCLDATDELECERKNCPSDRPFKCAGNGGHCIAMDLVCNGIIDGCDDGSDEHNCTNIACPVASFKCFSGICIDSWLVCDGRNDCGDGSDEYDCDEVDDITTTTTTSRPTCREGQFLCQSGACISEKKVCNGRRNCLNGDDELDCDARPCHTNRPHRCHDGTCVSASAPCNGFKDCRDGSDEINCTQDKPDDTDGDEDYEEEDYDNPGEDYDYEEEYTVTEDYRNNNNNNNNRDGPVLSVPSAVPTTPPMKPKDDDDDDDDDIVQVPEPKPETTLEDEADHHEDDTDKGDIEDMETILEEPKPEDVQTAASSEQGLSTGICVTSLCVPLVLVNIVALNLANVWMR</sequence>
<evidence type="ECO:0000256" key="8">
    <source>
        <dbReference type="ARBA" id="ARBA00023180"/>
    </source>
</evidence>
<dbReference type="PROSITE" id="PS50234">
    <property type="entry name" value="VWFA"/>
    <property type="match status" value="1"/>
</dbReference>
<evidence type="ECO:0000313" key="15">
    <source>
        <dbReference type="Proteomes" id="UP001292094"/>
    </source>
</evidence>
<dbReference type="InterPro" id="IPR051221">
    <property type="entry name" value="LDLR-related"/>
</dbReference>
<dbReference type="CDD" id="cd00198">
    <property type="entry name" value="vWFA"/>
    <property type="match status" value="1"/>
</dbReference>
<dbReference type="InterPro" id="IPR003599">
    <property type="entry name" value="Ig_sub"/>
</dbReference>
<keyword evidence="2" id="KW-0812">Transmembrane</keyword>
<dbReference type="FunFam" id="4.10.400.10:FF:000065">
    <property type="entry name" value="Transmembrane protease serine 7"/>
    <property type="match status" value="1"/>
</dbReference>
<evidence type="ECO:0000313" key="14">
    <source>
        <dbReference type="EMBL" id="KAK4293021.1"/>
    </source>
</evidence>
<keyword evidence="8" id="KW-0325">Glycoprotein</keyword>
<dbReference type="GO" id="GO:0042562">
    <property type="term" value="F:hormone binding"/>
    <property type="evidence" value="ECO:0007669"/>
    <property type="project" value="TreeGrafter"/>
</dbReference>
<feature type="disulfide bond" evidence="9">
    <location>
        <begin position="624"/>
        <end position="639"/>
    </location>
</feature>
<keyword evidence="11" id="KW-0732">Signal</keyword>
<dbReference type="SUPFAM" id="SSF48726">
    <property type="entry name" value="Immunoglobulin"/>
    <property type="match status" value="1"/>
</dbReference>
<comment type="caution">
    <text evidence="14">The sequence shown here is derived from an EMBL/GenBank/DDBJ whole genome shotgun (WGS) entry which is preliminary data.</text>
</comment>
<dbReference type="SMART" id="SM00408">
    <property type="entry name" value="IGc2"/>
    <property type="match status" value="1"/>
</dbReference>
<evidence type="ECO:0000256" key="10">
    <source>
        <dbReference type="SAM" id="MobiDB-lite"/>
    </source>
</evidence>
<dbReference type="InterPro" id="IPR002172">
    <property type="entry name" value="LDrepeatLR_classA_rpt"/>
</dbReference>
<dbReference type="SUPFAM" id="SSF53300">
    <property type="entry name" value="vWA-like"/>
    <property type="match status" value="1"/>
</dbReference>
<keyword evidence="15" id="KW-1185">Reference proteome</keyword>
<dbReference type="PROSITE" id="PS50068">
    <property type="entry name" value="LDLRA_2"/>
    <property type="match status" value="8"/>
</dbReference>
<feature type="disulfide bond" evidence="9">
    <location>
        <begin position="675"/>
        <end position="690"/>
    </location>
</feature>
<evidence type="ECO:0000256" key="7">
    <source>
        <dbReference type="ARBA" id="ARBA00023170"/>
    </source>
</evidence>
<comment type="subcellular location">
    <subcellularLocation>
        <location evidence="1">Membrane</location>
        <topology evidence="1">Single-pass membrane protein</topology>
    </subcellularLocation>
</comment>
<evidence type="ECO:0000259" key="12">
    <source>
        <dbReference type="PROSITE" id="PS50234"/>
    </source>
</evidence>
<feature type="disulfide bond" evidence="9">
    <location>
        <begin position="703"/>
        <end position="721"/>
    </location>
</feature>
<feature type="disulfide bond" evidence="9">
    <location>
        <begin position="656"/>
        <end position="668"/>
    </location>
</feature>
<protein>
    <submittedName>
        <fullName evidence="14">Uncharacterized protein</fullName>
    </submittedName>
</protein>
<evidence type="ECO:0000256" key="4">
    <source>
        <dbReference type="ARBA" id="ARBA00022989"/>
    </source>
</evidence>
<evidence type="ECO:0000256" key="11">
    <source>
        <dbReference type="SAM" id="SignalP"/>
    </source>
</evidence>
<evidence type="ECO:0000259" key="13">
    <source>
        <dbReference type="PROSITE" id="PS50835"/>
    </source>
</evidence>
<feature type="chain" id="PRO_5042093974" evidence="11">
    <location>
        <begin position="26"/>
        <end position="890"/>
    </location>
</feature>
<proteinExistence type="predicted"/>
<dbReference type="PANTHER" id="PTHR22722">
    <property type="entry name" value="LOW-DENSITY LIPOPROTEIN RECEPTOR-RELATED PROTEIN 2-RELATED"/>
    <property type="match status" value="1"/>
</dbReference>
<feature type="compositionally biased region" description="Acidic residues" evidence="10">
    <location>
        <begin position="736"/>
        <end position="764"/>
    </location>
</feature>
<dbReference type="InterPro" id="IPR036179">
    <property type="entry name" value="Ig-like_dom_sf"/>
</dbReference>
<evidence type="ECO:0000256" key="6">
    <source>
        <dbReference type="ARBA" id="ARBA00023157"/>
    </source>
</evidence>
<evidence type="ECO:0000256" key="1">
    <source>
        <dbReference type="ARBA" id="ARBA00004167"/>
    </source>
</evidence>
<evidence type="ECO:0000256" key="3">
    <source>
        <dbReference type="ARBA" id="ARBA00022737"/>
    </source>
</evidence>
<name>A0AAE1NP55_9EUCA</name>
<dbReference type="InterPro" id="IPR023415">
    <property type="entry name" value="LDLR_class-A_CS"/>
</dbReference>
<dbReference type="InterPro" id="IPR013783">
    <property type="entry name" value="Ig-like_fold"/>
</dbReference>
<keyword evidence="4" id="KW-1133">Transmembrane helix</keyword>
<evidence type="ECO:0000256" key="9">
    <source>
        <dbReference type="PROSITE-ProRule" id="PRU00124"/>
    </source>
</evidence>
<dbReference type="GO" id="GO:0043235">
    <property type="term" value="C:receptor complex"/>
    <property type="evidence" value="ECO:0007669"/>
    <property type="project" value="TreeGrafter"/>
</dbReference>
<feature type="signal peptide" evidence="11">
    <location>
        <begin position="1"/>
        <end position="25"/>
    </location>
</feature>
<dbReference type="SMART" id="SM00192">
    <property type="entry name" value="LDLa"/>
    <property type="match status" value="8"/>
</dbReference>
<feature type="domain" description="VWFA" evidence="12">
    <location>
        <begin position="159"/>
        <end position="334"/>
    </location>
</feature>
<dbReference type="GO" id="GO:0006898">
    <property type="term" value="P:receptor-mediated endocytosis"/>
    <property type="evidence" value="ECO:0007669"/>
    <property type="project" value="TreeGrafter"/>
</dbReference>
<dbReference type="AlphaFoldDB" id="A0AAE1NP55"/>
<feature type="domain" description="Ig-like" evidence="13">
    <location>
        <begin position="30"/>
        <end position="119"/>
    </location>
</feature>
<dbReference type="Proteomes" id="UP001292094">
    <property type="component" value="Unassembled WGS sequence"/>
</dbReference>
<feature type="compositionally biased region" description="Basic and acidic residues" evidence="10">
    <location>
        <begin position="814"/>
        <end position="836"/>
    </location>
</feature>
<feature type="disulfide bond" evidence="9">
    <location>
        <begin position="715"/>
        <end position="730"/>
    </location>
</feature>
<dbReference type="InterPro" id="IPR007110">
    <property type="entry name" value="Ig-like_dom"/>
</dbReference>
<feature type="region of interest" description="Disordered" evidence="10">
    <location>
        <begin position="728"/>
        <end position="838"/>
    </location>
</feature>
<dbReference type="PRINTS" id="PR00261">
    <property type="entry name" value="LDLRECEPTOR"/>
</dbReference>
<dbReference type="InterPro" id="IPR002035">
    <property type="entry name" value="VWF_A"/>
</dbReference>
<dbReference type="GO" id="GO:0016324">
    <property type="term" value="C:apical plasma membrane"/>
    <property type="evidence" value="ECO:0007669"/>
    <property type="project" value="TreeGrafter"/>
</dbReference>
<feature type="disulfide bond" evidence="9">
    <location>
        <begin position="530"/>
        <end position="548"/>
    </location>
</feature>
<keyword evidence="5" id="KW-0472">Membrane</keyword>
<evidence type="ECO:0000256" key="2">
    <source>
        <dbReference type="ARBA" id="ARBA00022692"/>
    </source>
</evidence>
<dbReference type="CDD" id="cd00112">
    <property type="entry name" value="LDLa"/>
    <property type="match status" value="6"/>
</dbReference>
<dbReference type="Gene3D" id="3.40.50.410">
    <property type="entry name" value="von Willebrand factor, type A domain"/>
    <property type="match status" value="1"/>
</dbReference>
<dbReference type="PROSITE" id="PS01209">
    <property type="entry name" value="LDLRA_1"/>
    <property type="match status" value="3"/>
</dbReference>
<dbReference type="Gene3D" id="4.10.400.10">
    <property type="entry name" value="Low-density Lipoprotein Receptor"/>
    <property type="match status" value="6"/>
</dbReference>
<dbReference type="InterPro" id="IPR036055">
    <property type="entry name" value="LDL_receptor-like_sf"/>
</dbReference>
<dbReference type="Pfam" id="PF13927">
    <property type="entry name" value="Ig_3"/>
    <property type="match status" value="1"/>
</dbReference>